<name>A0ABT2KE95_9RHOB</name>
<dbReference type="RefSeq" id="WP_260278086.1">
    <property type="nucleotide sequence ID" value="NZ_JANAVZ010000009.1"/>
</dbReference>
<proteinExistence type="predicted"/>
<dbReference type="InterPro" id="IPR002654">
    <property type="entry name" value="Glyco_trans_25"/>
</dbReference>
<comment type="caution">
    <text evidence="2">The sequence shown here is derived from an EMBL/GenBank/DDBJ whole genome shotgun (WGS) entry which is preliminary data.</text>
</comment>
<gene>
    <name evidence="2" type="ORF">MU516_14940</name>
</gene>
<protein>
    <submittedName>
        <fullName evidence="2">Glycosyltransferase family 25 protein</fullName>
    </submittedName>
</protein>
<dbReference type="Pfam" id="PF01755">
    <property type="entry name" value="Glyco_transf_25"/>
    <property type="match status" value="1"/>
</dbReference>
<evidence type="ECO:0000313" key="3">
    <source>
        <dbReference type="Proteomes" id="UP001320702"/>
    </source>
</evidence>
<organism evidence="2 3">
    <name type="scientific">Paracoccus maritimus</name>
    <dbReference type="NCBI Taxonomy" id="2933292"/>
    <lineage>
        <taxon>Bacteria</taxon>
        <taxon>Pseudomonadati</taxon>
        <taxon>Pseudomonadota</taxon>
        <taxon>Alphaproteobacteria</taxon>
        <taxon>Rhodobacterales</taxon>
        <taxon>Paracoccaceae</taxon>
        <taxon>Paracoccus</taxon>
    </lineage>
</organism>
<evidence type="ECO:0000313" key="2">
    <source>
        <dbReference type="EMBL" id="MCT4334160.1"/>
    </source>
</evidence>
<dbReference type="CDD" id="cd06532">
    <property type="entry name" value="Glyco_transf_25"/>
    <property type="match status" value="1"/>
</dbReference>
<accession>A0ABT2KE95</accession>
<sequence>MTDWPILVLTLPGDDTRRAPLLDQLAGFGLSYQLFMGVDGRSGLPAQYEAMIDRAMARARLGRDMSDGEFACALSHRAIYDHVRKSGLPGAIVLEDDARLDPDFSRFVASRDYQSVPMVLIDFAFGRAFPLLRRKVAGGHLHRAAVQATVTTAYSVSAGAAVRLLDRTSPVSHPADWPCELFELGAWLMVPRLARHDAPGARVSHLDKGRPAAGTSKARRPGGFLRWLRSRISVRVGRAKGQR</sequence>
<feature type="domain" description="Glycosyl transferase family 25" evidence="1">
    <location>
        <begin position="6"/>
        <end position="109"/>
    </location>
</feature>
<dbReference type="EMBL" id="JANAVZ010000009">
    <property type="protein sequence ID" value="MCT4334160.1"/>
    <property type="molecule type" value="Genomic_DNA"/>
</dbReference>
<dbReference type="Proteomes" id="UP001320702">
    <property type="component" value="Unassembled WGS sequence"/>
</dbReference>
<evidence type="ECO:0000259" key="1">
    <source>
        <dbReference type="Pfam" id="PF01755"/>
    </source>
</evidence>
<reference evidence="2 3" key="1">
    <citation type="submission" date="2022-04" db="EMBL/GenBank/DDBJ databases">
        <title>Paracoccus sp. YLB-12 draft genome sequence.</title>
        <authorList>
            <person name="Yu L."/>
        </authorList>
    </citation>
    <scope>NUCLEOTIDE SEQUENCE [LARGE SCALE GENOMIC DNA]</scope>
    <source>
        <strain evidence="2 3">YLB-12</strain>
    </source>
</reference>
<keyword evidence="3" id="KW-1185">Reference proteome</keyword>